<dbReference type="Pfam" id="PF13443">
    <property type="entry name" value="HTH_26"/>
    <property type="match status" value="1"/>
</dbReference>
<dbReference type="InterPro" id="IPR010982">
    <property type="entry name" value="Lambda_DNA-bd_dom_sf"/>
</dbReference>
<dbReference type="SUPFAM" id="SSF47413">
    <property type="entry name" value="lambda repressor-like DNA-binding domains"/>
    <property type="match status" value="1"/>
</dbReference>
<reference evidence="2" key="1">
    <citation type="submission" date="2022-12" db="EMBL/GenBank/DDBJ databases">
        <title>Peptostreptococcus.</title>
        <authorList>
            <person name="Lee S.H."/>
        </authorList>
    </citation>
    <scope>NUCLEOTIDE SEQUENCE</scope>
    <source>
        <strain evidence="2">CBA3647</strain>
    </source>
</reference>
<evidence type="ECO:0000313" key="2">
    <source>
        <dbReference type="EMBL" id="WAW14416.1"/>
    </source>
</evidence>
<dbReference type="RefSeq" id="WP_269311091.1">
    <property type="nucleotide sequence ID" value="NZ_CP114052.1"/>
</dbReference>
<feature type="domain" description="HTH cro/C1-type" evidence="1">
    <location>
        <begin position="15"/>
        <end position="61"/>
    </location>
</feature>
<evidence type="ECO:0000259" key="1">
    <source>
        <dbReference type="PROSITE" id="PS50943"/>
    </source>
</evidence>
<evidence type="ECO:0000313" key="3">
    <source>
        <dbReference type="Proteomes" id="UP001164187"/>
    </source>
</evidence>
<gene>
    <name evidence="2" type="ORF">O0R46_07375</name>
</gene>
<dbReference type="Gene3D" id="1.10.260.40">
    <property type="entry name" value="lambda repressor-like DNA-binding domains"/>
    <property type="match status" value="1"/>
</dbReference>
<proteinExistence type="predicted"/>
<keyword evidence="3" id="KW-1185">Reference proteome</keyword>
<accession>A0ABY7JPJ7</accession>
<dbReference type="CDD" id="cd00093">
    <property type="entry name" value="HTH_XRE"/>
    <property type="match status" value="1"/>
</dbReference>
<dbReference type="PANTHER" id="PTHR37301:SF1">
    <property type="entry name" value="DNA-BINDING PROTEIN"/>
    <property type="match status" value="1"/>
</dbReference>
<dbReference type="PROSITE" id="PS50943">
    <property type="entry name" value="HTH_CROC1"/>
    <property type="match status" value="1"/>
</dbReference>
<sequence>MIKNNLSKIMGEKLMKVSDVSENTGVSRQTIANIYNRRSSGIQFDTLNSLCTHLDCGISDIFEYVPDSDVD</sequence>
<dbReference type="InterPro" id="IPR001387">
    <property type="entry name" value="Cro/C1-type_HTH"/>
</dbReference>
<protein>
    <submittedName>
        <fullName evidence="2">Helix-turn-helix transcriptional regulator</fullName>
    </submittedName>
</protein>
<dbReference type="EMBL" id="CP114052">
    <property type="protein sequence ID" value="WAW14416.1"/>
    <property type="molecule type" value="Genomic_DNA"/>
</dbReference>
<dbReference type="PANTHER" id="PTHR37301">
    <property type="entry name" value="DNA-BINDING PROTEIN-RELATED"/>
    <property type="match status" value="1"/>
</dbReference>
<dbReference type="Proteomes" id="UP001164187">
    <property type="component" value="Chromosome"/>
</dbReference>
<name>A0ABY7JPJ7_9FIRM</name>
<organism evidence="2 3">
    <name type="scientific">Peptostreptococcus equinus</name>
    <dbReference type="NCBI Taxonomy" id="3003601"/>
    <lineage>
        <taxon>Bacteria</taxon>
        <taxon>Bacillati</taxon>
        <taxon>Bacillota</taxon>
        <taxon>Clostridia</taxon>
        <taxon>Peptostreptococcales</taxon>
        <taxon>Peptostreptococcaceae</taxon>
        <taxon>Peptostreptococcus</taxon>
    </lineage>
</organism>